<keyword evidence="6 11" id="KW-0732">Signal</keyword>
<evidence type="ECO:0000313" key="13">
    <source>
        <dbReference type="EMBL" id="RJG03254.1"/>
    </source>
</evidence>
<evidence type="ECO:0000256" key="9">
    <source>
        <dbReference type="ARBA" id="ARBA00023136"/>
    </source>
</evidence>
<dbReference type="AlphaFoldDB" id="A0A3A3G611"/>
<dbReference type="GO" id="GO:0006811">
    <property type="term" value="P:monoatomic ion transport"/>
    <property type="evidence" value="ECO:0007669"/>
    <property type="project" value="UniProtKB-KW"/>
</dbReference>
<evidence type="ECO:0000256" key="11">
    <source>
        <dbReference type="SAM" id="SignalP"/>
    </source>
</evidence>
<keyword evidence="14" id="KW-1185">Reference proteome</keyword>
<comment type="subunit">
    <text evidence="2">Homotrimer.</text>
</comment>
<keyword evidence="4" id="KW-1134">Transmembrane beta strand</keyword>
<comment type="subcellular location">
    <subcellularLocation>
        <location evidence="1">Cell outer membrane</location>
        <topology evidence="1">Multi-pass membrane protein</topology>
    </subcellularLocation>
</comment>
<dbReference type="Pfam" id="PF13609">
    <property type="entry name" value="Porin_4"/>
    <property type="match status" value="1"/>
</dbReference>
<dbReference type="RefSeq" id="WP_119786749.1">
    <property type="nucleotide sequence ID" value="NZ_QYUQ01000002.1"/>
</dbReference>
<accession>A0A3A3G611</accession>
<name>A0A3A3G611_9BURK</name>
<dbReference type="GO" id="GO:0009279">
    <property type="term" value="C:cell outer membrane"/>
    <property type="evidence" value="ECO:0007669"/>
    <property type="project" value="UniProtKB-SubCell"/>
</dbReference>
<evidence type="ECO:0000256" key="10">
    <source>
        <dbReference type="ARBA" id="ARBA00023237"/>
    </source>
</evidence>
<keyword evidence="3" id="KW-0813">Transport</keyword>
<dbReference type="InterPro" id="IPR033900">
    <property type="entry name" value="Gram_neg_porin_domain"/>
</dbReference>
<evidence type="ECO:0000259" key="12">
    <source>
        <dbReference type="Pfam" id="PF13609"/>
    </source>
</evidence>
<evidence type="ECO:0000256" key="2">
    <source>
        <dbReference type="ARBA" id="ARBA00011233"/>
    </source>
</evidence>
<keyword evidence="7" id="KW-0406">Ion transport</keyword>
<dbReference type="GO" id="GO:0046930">
    <property type="term" value="C:pore complex"/>
    <property type="evidence" value="ECO:0007669"/>
    <property type="project" value="UniProtKB-KW"/>
</dbReference>
<comment type="caution">
    <text evidence="13">The sequence shown here is derived from an EMBL/GenBank/DDBJ whole genome shotgun (WGS) entry which is preliminary data.</text>
</comment>
<keyword evidence="8" id="KW-0626">Porin</keyword>
<protein>
    <submittedName>
        <fullName evidence="13">Porin</fullName>
    </submittedName>
</protein>
<evidence type="ECO:0000256" key="8">
    <source>
        <dbReference type="ARBA" id="ARBA00023114"/>
    </source>
</evidence>
<evidence type="ECO:0000313" key="14">
    <source>
        <dbReference type="Proteomes" id="UP000266327"/>
    </source>
</evidence>
<feature type="chain" id="PRO_5017413861" evidence="11">
    <location>
        <begin position="24"/>
        <end position="367"/>
    </location>
</feature>
<keyword evidence="5" id="KW-0812">Transmembrane</keyword>
<keyword evidence="10" id="KW-0998">Cell outer membrane</keyword>
<dbReference type="InterPro" id="IPR023614">
    <property type="entry name" value="Porin_dom_sf"/>
</dbReference>
<organism evidence="13 14">
    <name type="scientific">Noviherbaspirillum sedimenti</name>
    <dbReference type="NCBI Taxonomy" id="2320865"/>
    <lineage>
        <taxon>Bacteria</taxon>
        <taxon>Pseudomonadati</taxon>
        <taxon>Pseudomonadota</taxon>
        <taxon>Betaproteobacteria</taxon>
        <taxon>Burkholderiales</taxon>
        <taxon>Oxalobacteraceae</taxon>
        <taxon>Noviherbaspirillum</taxon>
    </lineage>
</organism>
<dbReference type="PANTHER" id="PTHR34501:SF9">
    <property type="entry name" value="MAJOR OUTER MEMBRANE PROTEIN P.IA"/>
    <property type="match status" value="1"/>
</dbReference>
<evidence type="ECO:0000256" key="7">
    <source>
        <dbReference type="ARBA" id="ARBA00023065"/>
    </source>
</evidence>
<dbReference type="PANTHER" id="PTHR34501">
    <property type="entry name" value="PROTEIN YDDL-RELATED"/>
    <property type="match status" value="1"/>
</dbReference>
<dbReference type="Proteomes" id="UP000266327">
    <property type="component" value="Unassembled WGS sequence"/>
</dbReference>
<dbReference type="InterPro" id="IPR050298">
    <property type="entry name" value="Gram-neg_bact_OMP"/>
</dbReference>
<keyword evidence="9" id="KW-0472">Membrane</keyword>
<evidence type="ECO:0000256" key="1">
    <source>
        <dbReference type="ARBA" id="ARBA00004571"/>
    </source>
</evidence>
<reference evidence="14" key="1">
    <citation type="submission" date="2018-09" db="EMBL/GenBank/DDBJ databases">
        <authorList>
            <person name="Zhu H."/>
        </authorList>
    </citation>
    <scope>NUCLEOTIDE SEQUENCE [LARGE SCALE GENOMIC DNA]</scope>
    <source>
        <strain evidence="14">K1S02-23</strain>
    </source>
</reference>
<feature type="domain" description="Porin" evidence="12">
    <location>
        <begin position="10"/>
        <end position="342"/>
    </location>
</feature>
<dbReference type="GO" id="GO:0015288">
    <property type="term" value="F:porin activity"/>
    <property type="evidence" value="ECO:0007669"/>
    <property type="project" value="UniProtKB-KW"/>
</dbReference>
<sequence length="367" mass="39015">MNYKEKCAAIACLGFTLAGSAHAQTNVQMPAGANLQIYGALNLNMSNYKPGDVIGGGSSWSLTDGTVNGNYGSRLGFKLTKELRGGLKATGLMEAGYAVDTGSSLQGGRLFGRQVYLSLASAQFGEIRAGRQYNPSNELKSLAQPLPGMAGDPGSSVTTAAGTLPQWVNPGRLDNLVQYLSPKFGGFNFVLLGAPGERVNDQYQGVRLNYVEGPLRASIAHEWNKDRVTRDATNKVTSLAAAYNFSDFKITGGLQRARDLTTSPGNVGAFSNLRVAGPTTFVVNKIDAYTAGVAVPMGGALTTAVNYVHTKYANAGNKLTLGKVALSANYDVDKDLSFYSSISVATGDLKEYIREKRLIQFGVNLFF</sequence>
<feature type="signal peptide" evidence="11">
    <location>
        <begin position="1"/>
        <end position="23"/>
    </location>
</feature>
<dbReference type="CDD" id="cd00342">
    <property type="entry name" value="gram_neg_porins"/>
    <property type="match status" value="1"/>
</dbReference>
<evidence type="ECO:0000256" key="3">
    <source>
        <dbReference type="ARBA" id="ARBA00022448"/>
    </source>
</evidence>
<dbReference type="SUPFAM" id="SSF56935">
    <property type="entry name" value="Porins"/>
    <property type="match status" value="1"/>
</dbReference>
<gene>
    <name evidence="13" type="ORF">D3878_18035</name>
</gene>
<dbReference type="EMBL" id="QYUQ01000002">
    <property type="protein sequence ID" value="RJG03254.1"/>
    <property type="molecule type" value="Genomic_DNA"/>
</dbReference>
<dbReference type="OrthoDB" id="5289162at2"/>
<evidence type="ECO:0000256" key="5">
    <source>
        <dbReference type="ARBA" id="ARBA00022692"/>
    </source>
</evidence>
<proteinExistence type="predicted"/>
<evidence type="ECO:0000256" key="4">
    <source>
        <dbReference type="ARBA" id="ARBA00022452"/>
    </source>
</evidence>
<evidence type="ECO:0000256" key="6">
    <source>
        <dbReference type="ARBA" id="ARBA00022729"/>
    </source>
</evidence>
<dbReference type="Gene3D" id="2.40.160.10">
    <property type="entry name" value="Porin"/>
    <property type="match status" value="1"/>
</dbReference>